<dbReference type="VEuPathDB" id="FungiDB:ASPSYDRAFT_888841"/>
<dbReference type="RefSeq" id="XP_040703476.1">
    <property type="nucleotide sequence ID" value="XM_040852077.1"/>
</dbReference>
<gene>
    <name evidence="1" type="ORF">ASPSYDRAFT_888841</name>
</gene>
<keyword evidence="2" id="KW-1185">Reference proteome</keyword>
<proteinExistence type="predicted"/>
<name>A0A1L9TJS3_9EURO</name>
<sequence length="103" mass="11713">MTPARMINQPAQARINSVSTQPQVKRVNMVAARILFRILTNCSLRDPSAHGPHRLQPHQRPGLSKPLKVIRAIARPLKFRDKKALNALLTTSLIHRRRIGRPF</sequence>
<reference evidence="2" key="1">
    <citation type="journal article" date="2017" name="Genome Biol.">
        <title>Comparative genomics reveals high biological diversity and specific adaptations in the industrially and medically important fungal genus Aspergillus.</title>
        <authorList>
            <person name="de Vries R.P."/>
            <person name="Riley R."/>
            <person name="Wiebenga A."/>
            <person name="Aguilar-Osorio G."/>
            <person name="Amillis S."/>
            <person name="Uchima C.A."/>
            <person name="Anderluh G."/>
            <person name="Asadollahi M."/>
            <person name="Askin M."/>
            <person name="Barry K."/>
            <person name="Battaglia E."/>
            <person name="Bayram O."/>
            <person name="Benocci T."/>
            <person name="Braus-Stromeyer S.A."/>
            <person name="Caldana C."/>
            <person name="Canovas D."/>
            <person name="Cerqueira G.C."/>
            <person name="Chen F."/>
            <person name="Chen W."/>
            <person name="Choi C."/>
            <person name="Clum A."/>
            <person name="Dos Santos R.A."/>
            <person name="Damasio A.R."/>
            <person name="Diallinas G."/>
            <person name="Emri T."/>
            <person name="Fekete E."/>
            <person name="Flipphi M."/>
            <person name="Freyberg S."/>
            <person name="Gallo A."/>
            <person name="Gournas C."/>
            <person name="Habgood R."/>
            <person name="Hainaut M."/>
            <person name="Harispe M.L."/>
            <person name="Henrissat B."/>
            <person name="Hilden K.S."/>
            <person name="Hope R."/>
            <person name="Hossain A."/>
            <person name="Karabika E."/>
            <person name="Karaffa L."/>
            <person name="Karanyi Z."/>
            <person name="Krasevec N."/>
            <person name="Kuo A."/>
            <person name="Kusch H."/>
            <person name="LaButti K."/>
            <person name="Lagendijk E.L."/>
            <person name="Lapidus A."/>
            <person name="Levasseur A."/>
            <person name="Lindquist E."/>
            <person name="Lipzen A."/>
            <person name="Logrieco A.F."/>
            <person name="MacCabe A."/>
            <person name="Maekelae M.R."/>
            <person name="Malavazi I."/>
            <person name="Melin P."/>
            <person name="Meyer V."/>
            <person name="Mielnichuk N."/>
            <person name="Miskei M."/>
            <person name="Molnar A.P."/>
            <person name="Mule G."/>
            <person name="Ngan C.Y."/>
            <person name="Orejas M."/>
            <person name="Orosz E."/>
            <person name="Ouedraogo J.P."/>
            <person name="Overkamp K.M."/>
            <person name="Park H.-S."/>
            <person name="Perrone G."/>
            <person name="Piumi F."/>
            <person name="Punt P.J."/>
            <person name="Ram A.F."/>
            <person name="Ramon A."/>
            <person name="Rauscher S."/>
            <person name="Record E."/>
            <person name="Riano-Pachon D.M."/>
            <person name="Robert V."/>
            <person name="Roehrig J."/>
            <person name="Ruller R."/>
            <person name="Salamov A."/>
            <person name="Salih N.S."/>
            <person name="Samson R.A."/>
            <person name="Sandor E."/>
            <person name="Sanguinetti M."/>
            <person name="Schuetze T."/>
            <person name="Sepcic K."/>
            <person name="Shelest E."/>
            <person name="Sherlock G."/>
            <person name="Sophianopoulou V."/>
            <person name="Squina F.M."/>
            <person name="Sun H."/>
            <person name="Susca A."/>
            <person name="Todd R.B."/>
            <person name="Tsang A."/>
            <person name="Unkles S.E."/>
            <person name="van de Wiele N."/>
            <person name="van Rossen-Uffink D."/>
            <person name="Oliveira J.V."/>
            <person name="Vesth T.C."/>
            <person name="Visser J."/>
            <person name="Yu J.-H."/>
            <person name="Zhou M."/>
            <person name="Andersen M.R."/>
            <person name="Archer D.B."/>
            <person name="Baker S.E."/>
            <person name="Benoit I."/>
            <person name="Brakhage A.A."/>
            <person name="Braus G.H."/>
            <person name="Fischer R."/>
            <person name="Frisvad J.C."/>
            <person name="Goldman G.H."/>
            <person name="Houbraken J."/>
            <person name="Oakley B."/>
            <person name="Pocsi I."/>
            <person name="Scazzocchio C."/>
            <person name="Seiboth B."/>
            <person name="vanKuyk P.A."/>
            <person name="Wortman J."/>
            <person name="Dyer P.S."/>
            <person name="Grigoriev I.V."/>
        </authorList>
    </citation>
    <scope>NUCLEOTIDE SEQUENCE [LARGE SCALE GENOMIC DNA]</scope>
    <source>
        <strain evidence="2">CBS 593.65</strain>
    </source>
</reference>
<dbReference type="AlphaFoldDB" id="A0A1L9TJS3"/>
<evidence type="ECO:0000313" key="2">
    <source>
        <dbReference type="Proteomes" id="UP000184356"/>
    </source>
</evidence>
<dbReference type="EMBL" id="KV878585">
    <property type="protein sequence ID" value="OJJ59670.1"/>
    <property type="molecule type" value="Genomic_DNA"/>
</dbReference>
<organism evidence="1 2">
    <name type="scientific">Aspergillus sydowii CBS 593.65</name>
    <dbReference type="NCBI Taxonomy" id="1036612"/>
    <lineage>
        <taxon>Eukaryota</taxon>
        <taxon>Fungi</taxon>
        <taxon>Dikarya</taxon>
        <taxon>Ascomycota</taxon>
        <taxon>Pezizomycotina</taxon>
        <taxon>Eurotiomycetes</taxon>
        <taxon>Eurotiomycetidae</taxon>
        <taxon>Eurotiales</taxon>
        <taxon>Aspergillaceae</taxon>
        <taxon>Aspergillus</taxon>
        <taxon>Aspergillus subgen. Nidulantes</taxon>
    </lineage>
</organism>
<dbReference type="GeneID" id="63768150"/>
<accession>A0A1L9TJS3</accession>
<dbReference type="Proteomes" id="UP000184356">
    <property type="component" value="Unassembled WGS sequence"/>
</dbReference>
<protein>
    <submittedName>
        <fullName evidence="1">Uncharacterized protein</fullName>
    </submittedName>
</protein>
<evidence type="ECO:0000313" key="1">
    <source>
        <dbReference type="EMBL" id="OJJ59670.1"/>
    </source>
</evidence>